<feature type="compositionally biased region" description="Basic and acidic residues" evidence="3">
    <location>
        <begin position="341"/>
        <end position="361"/>
    </location>
</feature>
<dbReference type="Pfam" id="PF06441">
    <property type="entry name" value="EHN"/>
    <property type="match status" value="1"/>
</dbReference>
<dbReference type="AlphaFoldDB" id="A0A8H7IV30"/>
<evidence type="ECO:0000256" key="3">
    <source>
        <dbReference type="SAM" id="MobiDB-lite"/>
    </source>
</evidence>
<dbReference type="GO" id="GO:0097176">
    <property type="term" value="P:epoxide metabolic process"/>
    <property type="evidence" value="ECO:0007669"/>
    <property type="project" value="TreeGrafter"/>
</dbReference>
<organism evidence="5 6">
    <name type="scientific">Ascochyta lentis</name>
    <dbReference type="NCBI Taxonomy" id="205686"/>
    <lineage>
        <taxon>Eukaryota</taxon>
        <taxon>Fungi</taxon>
        <taxon>Dikarya</taxon>
        <taxon>Ascomycota</taxon>
        <taxon>Pezizomycotina</taxon>
        <taxon>Dothideomycetes</taxon>
        <taxon>Pleosporomycetidae</taxon>
        <taxon>Pleosporales</taxon>
        <taxon>Pleosporineae</taxon>
        <taxon>Didymellaceae</taxon>
        <taxon>Ascochyta</taxon>
    </lineage>
</organism>
<reference evidence="5" key="2">
    <citation type="submission" date="2020-09" db="EMBL/GenBank/DDBJ databases">
        <title>Reference genome assembly for Australian Ascochyta lentis isolate Al4.</title>
        <authorList>
            <person name="Lee R.C."/>
            <person name="Farfan-Caceres L.M."/>
            <person name="Debler J.W."/>
            <person name="Williams A.H."/>
            <person name="Henares B.M."/>
        </authorList>
    </citation>
    <scope>NUCLEOTIDE SEQUENCE</scope>
    <source>
        <strain evidence="5">Al4</strain>
    </source>
</reference>
<protein>
    <recommendedName>
        <fullName evidence="4">Epoxide hydrolase N-terminal domain-containing protein</fullName>
    </recommendedName>
</protein>
<dbReference type="PANTHER" id="PTHR21661">
    <property type="entry name" value="EPOXIDE HYDROLASE 1-RELATED"/>
    <property type="match status" value="1"/>
</dbReference>
<keyword evidence="2" id="KW-0378">Hydrolase</keyword>
<sequence>MNRTMQTIQEDIDAIVPYSMHVSSRYLELTKQKLELTRLPRENETLGQEEQWALGTPKSVLEPLLDHWLETYDWRAEEDAFNSTLPQYRTLVLLSPGVDGGDRKPIRTHFVHKRSLHSKAVPLLYCHSWPGSFVEVQRIVDELASPKGEGGLAFHVVCPSIPGFGFSDASEDPHFGVHGAAEVFAGLMRRLGYERWVVCGSGWGFDICRALAIKEPKRCLAVHTCNPTFNAPTVKEQPLLWAKWHLARLTKAKYPAMSFGYLPSELIAPSTQTHQTSGGRPLGPTMHQLFSLRPQTLAFSLCDSPIGLLAVLLDLIATQSPGSSANARPRSPFLDPGELETQDREYEAAGHERVGSDETIRASRKGSAGYGFLALKLGSVGFAERT</sequence>
<comment type="caution">
    <text evidence="5">The sequence shown here is derived from an EMBL/GenBank/DDBJ whole genome shotgun (WGS) entry which is preliminary data.</text>
</comment>
<dbReference type="Proteomes" id="UP000651452">
    <property type="component" value="Unassembled WGS sequence"/>
</dbReference>
<evidence type="ECO:0000256" key="1">
    <source>
        <dbReference type="ARBA" id="ARBA00010088"/>
    </source>
</evidence>
<dbReference type="EMBL" id="RZGK01000021">
    <property type="protein sequence ID" value="KAF9691337.1"/>
    <property type="molecule type" value="Genomic_DNA"/>
</dbReference>
<feature type="domain" description="Epoxide hydrolase N-terminal" evidence="4">
    <location>
        <begin position="16"/>
        <end position="136"/>
    </location>
</feature>
<dbReference type="OrthoDB" id="7130006at2759"/>
<gene>
    <name evidence="5" type="ORF">EKO04_010616</name>
</gene>
<evidence type="ECO:0000259" key="4">
    <source>
        <dbReference type="Pfam" id="PF06441"/>
    </source>
</evidence>
<dbReference type="Gene3D" id="3.40.50.1820">
    <property type="entry name" value="alpha/beta hydrolase"/>
    <property type="match status" value="1"/>
</dbReference>
<name>A0A8H7IV30_9PLEO</name>
<reference evidence="5" key="1">
    <citation type="submission" date="2018-12" db="EMBL/GenBank/DDBJ databases">
        <authorList>
            <person name="Syme R.A."/>
            <person name="Farfan-Caceres L."/>
            <person name="Lichtenzveig J."/>
        </authorList>
    </citation>
    <scope>NUCLEOTIDE SEQUENCE</scope>
    <source>
        <strain evidence="5">Al4</strain>
    </source>
</reference>
<comment type="similarity">
    <text evidence="1">Belongs to the peptidase S33 family.</text>
</comment>
<feature type="region of interest" description="Disordered" evidence="3">
    <location>
        <begin position="321"/>
        <end position="362"/>
    </location>
</feature>
<dbReference type="InterPro" id="IPR029058">
    <property type="entry name" value="AB_hydrolase_fold"/>
</dbReference>
<evidence type="ECO:0000256" key="2">
    <source>
        <dbReference type="ARBA" id="ARBA00022801"/>
    </source>
</evidence>
<dbReference type="InterPro" id="IPR010497">
    <property type="entry name" value="Epoxide_hydro_N"/>
</dbReference>
<evidence type="ECO:0000313" key="5">
    <source>
        <dbReference type="EMBL" id="KAF9691337.1"/>
    </source>
</evidence>
<dbReference type="PANTHER" id="PTHR21661:SF71">
    <property type="entry name" value="EPOXIDE HYDROLASE N-TERMINAL DOMAIN-CONTAINING PROTEIN"/>
    <property type="match status" value="1"/>
</dbReference>
<dbReference type="SUPFAM" id="SSF53474">
    <property type="entry name" value="alpha/beta-Hydrolases"/>
    <property type="match status" value="1"/>
</dbReference>
<keyword evidence="6" id="KW-1185">Reference proteome</keyword>
<accession>A0A8H7IV30</accession>
<proteinExistence type="inferred from homology"/>
<evidence type="ECO:0000313" key="6">
    <source>
        <dbReference type="Proteomes" id="UP000651452"/>
    </source>
</evidence>
<dbReference type="GO" id="GO:0004301">
    <property type="term" value="F:epoxide hydrolase activity"/>
    <property type="evidence" value="ECO:0007669"/>
    <property type="project" value="TreeGrafter"/>
</dbReference>